<dbReference type="Proteomes" id="UP001431209">
    <property type="component" value="Unassembled WGS sequence"/>
</dbReference>
<feature type="compositionally biased region" description="Basic and acidic residues" evidence="10">
    <location>
        <begin position="786"/>
        <end position="795"/>
    </location>
</feature>
<dbReference type="PANTHER" id="PTHR14017:SF1">
    <property type="entry name" value="LD02225P"/>
    <property type="match status" value="1"/>
</dbReference>
<evidence type="ECO:0000256" key="1">
    <source>
        <dbReference type="ARBA" id="ARBA00004123"/>
    </source>
</evidence>
<feature type="compositionally biased region" description="Basic and acidic residues" evidence="10">
    <location>
        <begin position="709"/>
        <end position="722"/>
    </location>
</feature>
<dbReference type="GO" id="GO:0000978">
    <property type="term" value="F:RNA polymerase II cis-regulatory region sequence-specific DNA binding"/>
    <property type="evidence" value="ECO:0007669"/>
    <property type="project" value="TreeGrafter"/>
</dbReference>
<feature type="repeat" description="TPR" evidence="9">
    <location>
        <begin position="365"/>
        <end position="398"/>
    </location>
</feature>
<dbReference type="PANTHER" id="PTHR14017">
    <property type="entry name" value="LYSINE-SPECIFIC DEMETHYLASE"/>
    <property type="match status" value="1"/>
</dbReference>
<keyword evidence="4 9" id="KW-0802">TPR repeat</keyword>
<evidence type="ECO:0000256" key="4">
    <source>
        <dbReference type="ARBA" id="ARBA00022803"/>
    </source>
</evidence>
<feature type="compositionally biased region" description="Low complexity" evidence="10">
    <location>
        <begin position="765"/>
        <end position="774"/>
    </location>
</feature>
<dbReference type="Gene3D" id="1.25.40.10">
    <property type="entry name" value="Tetratricopeptide repeat domain"/>
    <property type="match status" value="2"/>
</dbReference>
<feature type="repeat" description="TPR" evidence="9">
    <location>
        <begin position="226"/>
        <end position="259"/>
    </location>
</feature>
<protein>
    <submittedName>
        <fullName evidence="11">General transcriptional corepressor trfA</fullName>
    </submittedName>
</protein>
<comment type="caution">
    <text evidence="11">The sequence shown here is derived from an EMBL/GenBank/DDBJ whole genome shotgun (WGS) entry which is preliminary data.</text>
</comment>
<dbReference type="SMART" id="SM00028">
    <property type="entry name" value="TPR"/>
    <property type="match status" value="10"/>
</dbReference>
<evidence type="ECO:0000256" key="5">
    <source>
        <dbReference type="ARBA" id="ARBA00023015"/>
    </source>
</evidence>
<dbReference type="GO" id="GO:0031490">
    <property type="term" value="F:chromatin DNA binding"/>
    <property type="evidence" value="ECO:0007669"/>
    <property type="project" value="TreeGrafter"/>
</dbReference>
<dbReference type="Pfam" id="PF13181">
    <property type="entry name" value="TPR_8"/>
    <property type="match status" value="2"/>
</dbReference>
<evidence type="ECO:0000256" key="2">
    <source>
        <dbReference type="ARBA" id="ARBA00022491"/>
    </source>
</evidence>
<evidence type="ECO:0000256" key="6">
    <source>
        <dbReference type="ARBA" id="ARBA00023163"/>
    </source>
</evidence>
<dbReference type="AlphaFoldDB" id="A0AAW2YWR0"/>
<evidence type="ECO:0000256" key="3">
    <source>
        <dbReference type="ARBA" id="ARBA00022737"/>
    </source>
</evidence>
<accession>A0AAW2YWR0</accession>
<dbReference type="GO" id="GO:0010468">
    <property type="term" value="P:regulation of gene expression"/>
    <property type="evidence" value="ECO:0007669"/>
    <property type="project" value="TreeGrafter"/>
</dbReference>
<keyword evidence="2" id="KW-0678">Repressor</keyword>
<feature type="compositionally biased region" description="Polar residues" evidence="10">
    <location>
        <begin position="796"/>
        <end position="830"/>
    </location>
</feature>
<feature type="compositionally biased region" description="Low complexity" evidence="10">
    <location>
        <begin position="607"/>
        <end position="623"/>
    </location>
</feature>
<feature type="repeat" description="TPR" evidence="9">
    <location>
        <begin position="41"/>
        <end position="74"/>
    </location>
</feature>
<evidence type="ECO:0000256" key="10">
    <source>
        <dbReference type="SAM" id="MobiDB-lite"/>
    </source>
</evidence>
<name>A0AAW2YWR0_9EUKA</name>
<feature type="compositionally biased region" description="Polar residues" evidence="10">
    <location>
        <begin position="591"/>
        <end position="601"/>
    </location>
</feature>
<dbReference type="FunFam" id="1.25.40.10:FF:000078">
    <property type="entry name" value="Transcriptional corepressor Cyc8"/>
    <property type="match status" value="1"/>
</dbReference>
<dbReference type="Pfam" id="PF00515">
    <property type="entry name" value="TPR_1"/>
    <property type="match status" value="2"/>
</dbReference>
<feature type="compositionally biased region" description="Basic and acidic residues" evidence="10">
    <location>
        <begin position="862"/>
        <end position="885"/>
    </location>
</feature>
<evidence type="ECO:0000256" key="7">
    <source>
        <dbReference type="ARBA" id="ARBA00023242"/>
    </source>
</evidence>
<feature type="compositionally biased region" description="Acidic residues" evidence="10">
    <location>
        <begin position="852"/>
        <end position="861"/>
    </location>
</feature>
<sequence length="885" mass="99187">MNRPSNIPPANTRGAMVPPHQEMMNISHPHPIIQKVNSMNESTWMHIGRVSEAMDDSDKAQYAFENALRYNPYNVKAITQIATICRSKDQYHKAVDYYRRALNIEGNNSEVWGALGRCFLMMDELQKAHSAYHQAIYNAKIQNKQKQDPQLWYGIGILYERYSTNTSLDNAEEAFTSVLKMDPNFEKSNEIYFRLGIIYKHQNKYEKSLECFGHIRQNPPHPLTEADIWFQIGHVYELMKDFVEAKKSFEKVLKYNPNHAKVLQQLGWLYHQNTEFSNQDVAISYLQRSTEVDQSDGQAWYLLGRCYMTQQKYRSAYHAYQQAVFRDGRNPTFWCSIGVLYYQINQYRDALDAYSRAIRLNPFLSEVWYDLGTLYESCNQLCDALDAYQRAADLDSKNKHIQQRLNMLRSQVANKGSAAPGASIIQQPNGSFADKSAAANNEKGQLAPINSVDLSPVNPNGLPNNNNTNNANRFPPNSQQTPPVPIQPRSGSMAPPNSFSELARQHQGGSNSLPPSMNNHQPPSMMNQPPNNAPLGGPPTGLPSLNSAPNPSATMSAMGMGQPLQHWDNMMNKPPPPNHMAPSASLGVPPSSRTTNLSPFSNHDRFPSGPSNPSASSSHSASPFGYPPQPQHQPHQPQQQPHQPQQQHLHHPGNDVVPPMESLDKPPPMNPNERDSLKRTSGMLNQSMMSMYGSSPQQVDRSSSNSQIEQDRKRQKFDHYDRPSNGANNIYGSQQQQLGLQSINTLGQPQQSQQQPQGSGGGYNGQQQQQGGSYRNDAQQQLPHQIQRELEKRVSESSNNAALPSTPSTSFGGNNQRQAPSPMVSSSPIVNSGGHPSHGVTSSAGQNRRNEDEDDEDEDEEMVIHDEVDDRKKDKVKTEPSKEDE</sequence>
<feature type="compositionally biased region" description="Low complexity" evidence="10">
    <location>
        <begin position="514"/>
        <end position="535"/>
    </location>
</feature>
<feature type="repeat" description="TPR" evidence="9">
    <location>
        <begin position="75"/>
        <end position="108"/>
    </location>
</feature>
<keyword evidence="6" id="KW-0804">Transcription</keyword>
<keyword evidence="5" id="KW-0805">Transcription regulation</keyword>
<gene>
    <name evidence="11" type="ORF">AKO1_011393</name>
</gene>
<comment type="subcellular location">
    <subcellularLocation>
        <location evidence="1">Nucleus</location>
    </subcellularLocation>
</comment>
<dbReference type="SUPFAM" id="SSF48452">
    <property type="entry name" value="TPR-like"/>
    <property type="match status" value="2"/>
</dbReference>
<feature type="compositionally biased region" description="Low complexity" evidence="10">
    <location>
        <begin position="456"/>
        <end position="477"/>
    </location>
</feature>
<feature type="repeat" description="TPR" evidence="9">
    <location>
        <begin position="331"/>
        <end position="364"/>
    </location>
</feature>
<dbReference type="PROSITE" id="PS50293">
    <property type="entry name" value="TPR_REGION"/>
    <property type="match status" value="2"/>
</dbReference>
<dbReference type="Pfam" id="PF13432">
    <property type="entry name" value="TPR_16"/>
    <property type="match status" value="1"/>
</dbReference>
<organism evidence="11 12">
    <name type="scientific">Acrasis kona</name>
    <dbReference type="NCBI Taxonomy" id="1008807"/>
    <lineage>
        <taxon>Eukaryota</taxon>
        <taxon>Discoba</taxon>
        <taxon>Heterolobosea</taxon>
        <taxon>Tetramitia</taxon>
        <taxon>Eutetramitia</taxon>
        <taxon>Acrasidae</taxon>
        <taxon>Acrasis</taxon>
    </lineage>
</organism>
<dbReference type="PROSITE" id="PS50005">
    <property type="entry name" value="TPR"/>
    <property type="match status" value="7"/>
</dbReference>
<proteinExistence type="inferred from homology"/>
<feature type="repeat" description="TPR" evidence="9">
    <location>
        <begin position="297"/>
        <end position="330"/>
    </location>
</feature>
<keyword evidence="3" id="KW-0677">Repeat</keyword>
<dbReference type="FunFam" id="1.25.40.10:FF:000403">
    <property type="entry name" value="General transcriptional repressor, putative"/>
    <property type="match status" value="1"/>
</dbReference>
<comment type="similarity">
    <text evidence="8">Belongs to the CYC8/SSN6 family.</text>
</comment>
<feature type="compositionally biased region" description="Low complexity" evidence="10">
    <location>
        <begin position="632"/>
        <end position="647"/>
    </location>
</feature>
<dbReference type="GO" id="GO:0005634">
    <property type="term" value="C:nucleus"/>
    <property type="evidence" value="ECO:0007669"/>
    <property type="project" value="UniProtKB-SubCell"/>
</dbReference>
<evidence type="ECO:0000256" key="9">
    <source>
        <dbReference type="PROSITE-ProRule" id="PRU00339"/>
    </source>
</evidence>
<evidence type="ECO:0000313" key="12">
    <source>
        <dbReference type="Proteomes" id="UP001431209"/>
    </source>
</evidence>
<dbReference type="InterPro" id="IPR019734">
    <property type="entry name" value="TPR_rpt"/>
</dbReference>
<feature type="repeat" description="TPR" evidence="9">
    <location>
        <begin position="189"/>
        <end position="222"/>
    </location>
</feature>
<feature type="region of interest" description="Disordered" evidence="10">
    <location>
        <begin position="449"/>
        <end position="885"/>
    </location>
</feature>
<keyword evidence="12" id="KW-1185">Reference proteome</keyword>
<feature type="compositionally biased region" description="Polar residues" evidence="10">
    <location>
        <begin position="682"/>
        <end position="708"/>
    </location>
</feature>
<keyword evidence="7" id="KW-0539">Nucleus</keyword>
<dbReference type="EMBL" id="JAOPGA020000797">
    <property type="protein sequence ID" value="KAL0481937.1"/>
    <property type="molecule type" value="Genomic_DNA"/>
</dbReference>
<dbReference type="InterPro" id="IPR011990">
    <property type="entry name" value="TPR-like_helical_dom_sf"/>
</dbReference>
<dbReference type="InterPro" id="IPR051630">
    <property type="entry name" value="Corepressor-Demethylase"/>
</dbReference>
<reference evidence="11 12" key="1">
    <citation type="submission" date="2024-03" db="EMBL/GenBank/DDBJ databases">
        <title>The Acrasis kona genome and developmental transcriptomes reveal deep origins of eukaryotic multicellular pathways.</title>
        <authorList>
            <person name="Sheikh S."/>
            <person name="Fu C.-J."/>
            <person name="Brown M.W."/>
            <person name="Baldauf S.L."/>
        </authorList>
    </citation>
    <scope>NUCLEOTIDE SEQUENCE [LARGE SCALE GENOMIC DNA]</scope>
    <source>
        <strain evidence="11 12">ATCC MYA-3509</strain>
    </source>
</reference>
<evidence type="ECO:0000256" key="8">
    <source>
        <dbReference type="ARBA" id="ARBA00061082"/>
    </source>
</evidence>
<feature type="compositionally biased region" description="Low complexity" evidence="10">
    <location>
        <begin position="732"/>
        <end position="757"/>
    </location>
</feature>
<evidence type="ECO:0000313" key="11">
    <source>
        <dbReference type="EMBL" id="KAL0481937.1"/>
    </source>
</evidence>